<dbReference type="Proteomes" id="UP000327011">
    <property type="component" value="Unassembled WGS sequence"/>
</dbReference>
<name>A0A5J5K196_9ACTN</name>
<dbReference type="InterPro" id="IPR023346">
    <property type="entry name" value="Lysozyme-like_dom_sf"/>
</dbReference>
<feature type="region of interest" description="Disordered" evidence="1">
    <location>
        <begin position="39"/>
        <end position="94"/>
    </location>
</feature>
<evidence type="ECO:0000313" key="3">
    <source>
        <dbReference type="EMBL" id="KAA9376422.1"/>
    </source>
</evidence>
<dbReference type="CDD" id="cd13399">
    <property type="entry name" value="Slt35-like"/>
    <property type="match status" value="1"/>
</dbReference>
<dbReference type="GO" id="GO:0008933">
    <property type="term" value="F:peptidoglycan lytic transglycosylase activity"/>
    <property type="evidence" value="ECO:0007669"/>
    <property type="project" value="TreeGrafter"/>
</dbReference>
<comment type="caution">
    <text evidence="3">The sequence shown here is derived from an EMBL/GenBank/DDBJ whole genome shotgun (WGS) entry which is preliminary data.</text>
</comment>
<dbReference type="Gene3D" id="1.10.530.10">
    <property type="match status" value="1"/>
</dbReference>
<feature type="domain" description="Transglycosylase SLT" evidence="2">
    <location>
        <begin position="207"/>
        <end position="300"/>
    </location>
</feature>
<dbReference type="SUPFAM" id="SSF53955">
    <property type="entry name" value="Lysozyme-like"/>
    <property type="match status" value="1"/>
</dbReference>
<dbReference type="AlphaFoldDB" id="A0A5J5K196"/>
<dbReference type="Pfam" id="PF01464">
    <property type="entry name" value="SLT"/>
    <property type="match status" value="1"/>
</dbReference>
<proteinExistence type="predicted"/>
<reference evidence="3 4" key="1">
    <citation type="submission" date="2019-09" db="EMBL/GenBank/DDBJ databases">
        <title>Screening of Novel Bioactive Compounds from Soil-Associated.</title>
        <authorList>
            <person name="Gong X."/>
        </authorList>
    </citation>
    <scope>NUCLEOTIDE SEQUENCE [LARGE SCALE GENOMIC DNA]</scope>
    <source>
        <strain evidence="3 4">Gxj-6</strain>
    </source>
</reference>
<evidence type="ECO:0000313" key="4">
    <source>
        <dbReference type="Proteomes" id="UP000327011"/>
    </source>
</evidence>
<organism evidence="3 4">
    <name type="scientific">Microbispora cellulosiformans</name>
    <dbReference type="NCBI Taxonomy" id="2614688"/>
    <lineage>
        <taxon>Bacteria</taxon>
        <taxon>Bacillati</taxon>
        <taxon>Actinomycetota</taxon>
        <taxon>Actinomycetes</taxon>
        <taxon>Streptosporangiales</taxon>
        <taxon>Streptosporangiaceae</taxon>
        <taxon>Microbispora</taxon>
    </lineage>
</organism>
<dbReference type="GO" id="GO:0009253">
    <property type="term" value="P:peptidoglycan catabolic process"/>
    <property type="evidence" value="ECO:0007669"/>
    <property type="project" value="TreeGrafter"/>
</dbReference>
<protein>
    <submittedName>
        <fullName evidence="3">Transglycosylase SLT domain-containing protein</fullName>
    </submittedName>
</protein>
<evidence type="ECO:0000256" key="1">
    <source>
        <dbReference type="SAM" id="MobiDB-lite"/>
    </source>
</evidence>
<sequence>MNDQRARTSRVPFLPASRRPRVLAGLLAAGLAGLVSLSGCAGARGEGSPAVSGGAEAPAASATPPERPSGDPSAPVKPDQSPSAEPPAPDAKIPKDPAALAAALTRTTALLRDAVDDWRREGDPAKGQAPEPVVLLSLYEQRLFRHLARNPGVASRTYGRLPKDQAARARDNVTAIRDLLSLAHPVSGPVKFRIEPPEPADVLLEGFRRAGRRFGIDWQVLAAVMLVETKFGRVRSPSYVGAKGPMQFMPGTWKAYGMGGDIEDTTDALLAAANYLHASGAPGDYRRALYAYNHSQAYVDAVLLHARQMKRDIRNYYAYYTWQVYVITTKGERRLSGP</sequence>
<dbReference type="EMBL" id="VYTZ01000008">
    <property type="protein sequence ID" value="KAA9376422.1"/>
    <property type="molecule type" value="Genomic_DNA"/>
</dbReference>
<dbReference type="InterPro" id="IPR008258">
    <property type="entry name" value="Transglycosylase_SLT_dom_1"/>
</dbReference>
<accession>A0A5J5K196</accession>
<gene>
    <name evidence="3" type="ORF">F5972_23700</name>
</gene>
<dbReference type="RefSeq" id="WP_150935955.1">
    <property type="nucleotide sequence ID" value="NZ_VYTZ01000008.1"/>
</dbReference>
<evidence type="ECO:0000259" key="2">
    <source>
        <dbReference type="Pfam" id="PF01464"/>
    </source>
</evidence>
<dbReference type="InterPro" id="IPR043426">
    <property type="entry name" value="MltB-like"/>
</dbReference>
<dbReference type="PANTHER" id="PTHR30163:SF8">
    <property type="entry name" value="LYTIC MUREIN TRANSGLYCOSYLASE"/>
    <property type="match status" value="1"/>
</dbReference>
<dbReference type="PANTHER" id="PTHR30163">
    <property type="entry name" value="MEMBRANE-BOUND LYTIC MUREIN TRANSGLYCOSYLASE B"/>
    <property type="match status" value="1"/>
</dbReference>
<keyword evidence="4" id="KW-1185">Reference proteome</keyword>
<feature type="compositionally biased region" description="Low complexity" evidence="1">
    <location>
        <begin position="39"/>
        <end position="64"/>
    </location>
</feature>